<keyword evidence="2" id="KW-0472">Membrane</keyword>
<dbReference type="EMBL" id="UINC01198791">
    <property type="protein sequence ID" value="SVE16909.1"/>
    <property type="molecule type" value="Genomic_DNA"/>
</dbReference>
<sequence>MPVQSMQQIAEHSLFKAALPLICAALIGSITWMFVTVMDIDKELYRIGNSELPQIRQTLETHTKKLEELEKLITGLRIRFAELASPGHPSRHPISEKVEVKIK</sequence>
<reference evidence="3" key="1">
    <citation type="submission" date="2018-05" db="EMBL/GenBank/DDBJ databases">
        <authorList>
            <person name="Lanie J.A."/>
            <person name="Ng W.-L."/>
            <person name="Kazmierczak K.M."/>
            <person name="Andrzejewski T.M."/>
            <person name="Davidsen T.M."/>
            <person name="Wayne K.J."/>
            <person name="Tettelin H."/>
            <person name="Glass J.I."/>
            <person name="Rusch D."/>
            <person name="Podicherti R."/>
            <person name="Tsui H.-C.T."/>
            <person name="Winkler M.E."/>
        </authorList>
    </citation>
    <scope>NUCLEOTIDE SEQUENCE</scope>
</reference>
<evidence type="ECO:0000313" key="3">
    <source>
        <dbReference type="EMBL" id="SVE16909.1"/>
    </source>
</evidence>
<organism evidence="3">
    <name type="scientific">marine metagenome</name>
    <dbReference type="NCBI Taxonomy" id="408172"/>
    <lineage>
        <taxon>unclassified sequences</taxon>
        <taxon>metagenomes</taxon>
        <taxon>ecological metagenomes</taxon>
    </lineage>
</organism>
<keyword evidence="2" id="KW-1133">Transmembrane helix</keyword>
<evidence type="ECO:0000256" key="2">
    <source>
        <dbReference type="SAM" id="Phobius"/>
    </source>
</evidence>
<evidence type="ECO:0000256" key="1">
    <source>
        <dbReference type="SAM" id="Coils"/>
    </source>
</evidence>
<feature type="coiled-coil region" evidence="1">
    <location>
        <begin position="52"/>
        <end position="79"/>
    </location>
</feature>
<protein>
    <submittedName>
        <fullName evidence="3">Uncharacterized protein</fullName>
    </submittedName>
</protein>
<accession>A0A383BAV0</accession>
<gene>
    <name evidence="3" type="ORF">METZ01_LOCUS469763</name>
</gene>
<dbReference type="AlphaFoldDB" id="A0A383BAV0"/>
<feature type="transmembrane region" description="Helical" evidence="2">
    <location>
        <begin position="17"/>
        <end position="37"/>
    </location>
</feature>
<keyword evidence="2" id="KW-0812">Transmembrane</keyword>
<proteinExistence type="predicted"/>
<keyword evidence="1" id="KW-0175">Coiled coil</keyword>
<name>A0A383BAV0_9ZZZZ</name>